<evidence type="ECO:0000313" key="2">
    <source>
        <dbReference type="Proteomes" id="UP000610746"/>
    </source>
</evidence>
<gene>
    <name evidence="1" type="ORF">HNQ03_002755</name>
</gene>
<protein>
    <submittedName>
        <fullName evidence="1">Uncharacterized protein</fullName>
    </submittedName>
</protein>
<comment type="caution">
    <text evidence="1">The sequence shown here is derived from an EMBL/GenBank/DDBJ whole genome shotgun (WGS) entry which is preliminary data.</text>
</comment>
<sequence length="67" mass="8088">MIPEDFFTVDLELKKYQIMSFVLFVFEDFERSLIVKYGICDNKDLIRFQMQSLKVISDFKVKNNQKI</sequence>
<keyword evidence="2" id="KW-1185">Reference proteome</keyword>
<dbReference type="Proteomes" id="UP000610746">
    <property type="component" value="Unassembled WGS sequence"/>
</dbReference>
<proteinExistence type="predicted"/>
<name>A0A8J8KCI2_9FLAO</name>
<dbReference type="AlphaFoldDB" id="A0A8J8KCI2"/>
<organism evidence="1 2">
    <name type="scientific">Frigoriflavimonas asaccharolytica</name>
    <dbReference type="NCBI Taxonomy" id="2735899"/>
    <lineage>
        <taxon>Bacteria</taxon>
        <taxon>Pseudomonadati</taxon>
        <taxon>Bacteroidota</taxon>
        <taxon>Flavobacteriia</taxon>
        <taxon>Flavobacteriales</taxon>
        <taxon>Weeksellaceae</taxon>
        <taxon>Frigoriflavimonas</taxon>
    </lineage>
</organism>
<dbReference type="EMBL" id="JABSNO010000025">
    <property type="protein sequence ID" value="NRS93664.1"/>
    <property type="molecule type" value="Genomic_DNA"/>
</dbReference>
<reference evidence="1" key="1">
    <citation type="submission" date="2020-05" db="EMBL/GenBank/DDBJ databases">
        <title>Genomic Encyclopedia of Type Strains, Phase IV (KMG-V): Genome sequencing to study the core and pangenomes of soil and plant-associated prokaryotes.</title>
        <authorList>
            <person name="Whitman W."/>
        </authorList>
    </citation>
    <scope>NUCLEOTIDE SEQUENCE</scope>
    <source>
        <strain evidence="1">16F</strain>
    </source>
</reference>
<evidence type="ECO:0000313" key="1">
    <source>
        <dbReference type="EMBL" id="NRS93664.1"/>
    </source>
</evidence>
<accession>A0A8J8KCI2</accession>